<reference evidence="2" key="1">
    <citation type="journal article" date="2014" name="Proc. Natl. Acad. Sci. U.S.A.">
        <title>Extensive sampling of basidiomycete genomes demonstrates inadequacy of the white-rot/brown-rot paradigm for wood decay fungi.</title>
        <authorList>
            <person name="Riley R."/>
            <person name="Salamov A.A."/>
            <person name="Brown D.W."/>
            <person name="Nagy L.G."/>
            <person name="Floudas D."/>
            <person name="Held B.W."/>
            <person name="Levasseur A."/>
            <person name="Lombard V."/>
            <person name="Morin E."/>
            <person name="Otillar R."/>
            <person name="Lindquist E.A."/>
            <person name="Sun H."/>
            <person name="LaButti K.M."/>
            <person name="Schmutz J."/>
            <person name="Jabbour D."/>
            <person name="Luo H."/>
            <person name="Baker S.E."/>
            <person name="Pisabarro A.G."/>
            <person name="Walton J.D."/>
            <person name="Blanchette R.A."/>
            <person name="Henrissat B."/>
            <person name="Martin F."/>
            <person name="Cullen D."/>
            <person name="Hibbett D.S."/>
            <person name="Grigoriev I.V."/>
        </authorList>
    </citation>
    <scope>NUCLEOTIDE SEQUENCE [LARGE SCALE GENOMIC DNA]</scope>
    <source>
        <strain evidence="2">CBS 339.88</strain>
    </source>
</reference>
<gene>
    <name evidence="1" type="ORF">GALMADRAFT_256415</name>
</gene>
<keyword evidence="2" id="KW-1185">Reference proteome</keyword>
<evidence type="ECO:0000313" key="2">
    <source>
        <dbReference type="Proteomes" id="UP000027222"/>
    </source>
</evidence>
<sequence length="169" mass="18537">MTSIATLPQSKCLWPFWPSTPADVAFVTIRDWSSTYHVSLHTRSVCGELVDVQNERGGRAENRKVSRWVKLASKVSVGRACSCGIGHRQAGQWNKSLRRQPGPAAKRNRQNAAVAVSSFSDRGSPEEAVDDDCSCFNRRIPEKLAEAEVCDPQQLRGAASRVVRSGRAG</sequence>
<evidence type="ECO:0000313" key="1">
    <source>
        <dbReference type="EMBL" id="KDR68940.1"/>
    </source>
</evidence>
<dbReference type="Proteomes" id="UP000027222">
    <property type="component" value="Unassembled WGS sequence"/>
</dbReference>
<dbReference type="EMBL" id="KL142405">
    <property type="protein sequence ID" value="KDR68940.1"/>
    <property type="molecule type" value="Genomic_DNA"/>
</dbReference>
<proteinExistence type="predicted"/>
<accession>A0A067SDG1</accession>
<dbReference type="HOGENOM" id="CLU_1578640_0_0_1"/>
<name>A0A067SDG1_GALM3</name>
<organism evidence="1 2">
    <name type="scientific">Galerina marginata (strain CBS 339.88)</name>
    <dbReference type="NCBI Taxonomy" id="685588"/>
    <lineage>
        <taxon>Eukaryota</taxon>
        <taxon>Fungi</taxon>
        <taxon>Dikarya</taxon>
        <taxon>Basidiomycota</taxon>
        <taxon>Agaricomycotina</taxon>
        <taxon>Agaricomycetes</taxon>
        <taxon>Agaricomycetidae</taxon>
        <taxon>Agaricales</taxon>
        <taxon>Agaricineae</taxon>
        <taxon>Strophariaceae</taxon>
        <taxon>Galerina</taxon>
    </lineage>
</organism>
<dbReference type="AlphaFoldDB" id="A0A067SDG1"/>
<protein>
    <submittedName>
        <fullName evidence="1">Uncharacterized protein</fullName>
    </submittedName>
</protein>